<proteinExistence type="predicted"/>
<dbReference type="Proteomes" id="UP000620147">
    <property type="component" value="Unassembled WGS sequence"/>
</dbReference>
<evidence type="ECO:0000313" key="2">
    <source>
        <dbReference type="Proteomes" id="UP000620147"/>
    </source>
</evidence>
<dbReference type="EMBL" id="BLYJ01000033">
    <property type="protein sequence ID" value="GFO89075.1"/>
    <property type="molecule type" value="Genomic_DNA"/>
</dbReference>
<organism evidence="1 2">
    <name type="scientific">Butyricicoccus faecihominis</name>
    <dbReference type="NCBI Taxonomy" id="1712515"/>
    <lineage>
        <taxon>Bacteria</taxon>
        <taxon>Bacillati</taxon>
        <taxon>Bacillota</taxon>
        <taxon>Clostridia</taxon>
        <taxon>Eubacteriales</taxon>
        <taxon>Butyricicoccaceae</taxon>
        <taxon>Butyricicoccus</taxon>
    </lineage>
</organism>
<comment type="caution">
    <text evidence="1">The sequence shown here is derived from an EMBL/GenBank/DDBJ whole genome shotgun (WGS) entry which is preliminary data.</text>
</comment>
<gene>
    <name evidence="1" type="ORF">BUFA31_22390</name>
</gene>
<reference evidence="1 2" key="1">
    <citation type="submission" date="2020-06" db="EMBL/GenBank/DDBJ databases">
        <title>Characterization of fructooligosaccharide metabolism and fructooligosaccharide-degrading enzymes in human commensal butyrate producers.</title>
        <authorList>
            <person name="Tanno H."/>
            <person name="Fujii T."/>
            <person name="Hirano K."/>
            <person name="Maeno S."/>
            <person name="Tonozuka T."/>
            <person name="Sakamoto M."/>
            <person name="Ohkuma M."/>
            <person name="Tochio T."/>
            <person name="Endo A."/>
        </authorList>
    </citation>
    <scope>NUCLEOTIDE SEQUENCE [LARGE SCALE GENOMIC DNA]</scope>
    <source>
        <strain evidence="1 2">JCM 31056</strain>
    </source>
</reference>
<evidence type="ECO:0000313" key="1">
    <source>
        <dbReference type="EMBL" id="GFO89075.1"/>
    </source>
</evidence>
<name>A0ABQ1E270_9FIRM</name>
<sequence>MKYFCNLTALLSIDQTANNCFYALSPEIRQRILPHSAQLHTREELLLCAFRLLLPQVQQ</sequence>
<protein>
    <submittedName>
        <fullName evidence="1">Uncharacterized protein</fullName>
    </submittedName>
</protein>
<accession>A0ABQ1E270</accession>
<keyword evidence="2" id="KW-1185">Reference proteome</keyword>